<dbReference type="RefSeq" id="WP_133315110.1">
    <property type="nucleotide sequence ID" value="NZ_SMTL01000001.1"/>
</dbReference>
<organism evidence="7 8">
    <name type="scientific">Rhizobium deserti</name>
    <dbReference type="NCBI Taxonomy" id="2547961"/>
    <lineage>
        <taxon>Bacteria</taxon>
        <taxon>Pseudomonadati</taxon>
        <taxon>Pseudomonadota</taxon>
        <taxon>Alphaproteobacteria</taxon>
        <taxon>Hyphomicrobiales</taxon>
        <taxon>Rhizobiaceae</taxon>
        <taxon>Rhizobium/Agrobacterium group</taxon>
        <taxon>Rhizobium</taxon>
    </lineage>
</organism>
<dbReference type="EMBL" id="SMTL01000001">
    <property type="protein sequence ID" value="TDK39664.1"/>
    <property type="molecule type" value="Genomic_DNA"/>
</dbReference>
<feature type="chain" id="PRO_5020439173" evidence="5">
    <location>
        <begin position="23"/>
        <end position="497"/>
    </location>
</feature>
<dbReference type="PIRSF" id="PIRSF002741">
    <property type="entry name" value="MppA"/>
    <property type="match status" value="1"/>
</dbReference>
<dbReference type="Gene3D" id="3.10.105.10">
    <property type="entry name" value="Dipeptide-binding Protein, Domain 3"/>
    <property type="match status" value="1"/>
</dbReference>
<comment type="subcellular location">
    <subcellularLocation>
        <location evidence="1">Periplasm</location>
    </subcellularLocation>
</comment>
<dbReference type="SUPFAM" id="SSF53850">
    <property type="entry name" value="Periplasmic binding protein-like II"/>
    <property type="match status" value="1"/>
</dbReference>
<sequence length="497" mass="54709">MSARFISIAAALVMLNASTALAQTKDTLTIDLPGDAATLDPHLQWNTDSYSIYRNIFDNLLTRDVKGEIVPQIASSWKYLDDKTIEFQIREGVTFQDGSKLTAEDVAFSINRIIDPKLKSPQLSQFDQIAKAEATSPTIVKMTTKSPYPALLAQLVKLSIVPKAYVEKVGDQEFNLKPLGSGPYKLVNWQKGVQSELEAYSGYWRVKPPFQHVVFRSVPDVSTRIADLKTGKADLIRDVPPDQAESVKGDSNSQILSVPTERVGYLFLNAQAGATKDVRVRQAIAYAIDSKALVEALLEGYGAPVNVVGAKPVFGYTEKVQGYAYDPEKAKELIKAAGAEGAKVEFLTSPAYSRATIEAIQQMVNDVGLNVEISSSDQATFLKRRQGDPANAGGLAFGAWSCACQDADGIIFPLFRTGSIWAKYSNGKYDALVDKARIILDQDERLKLYEQAYEILREDVPGLGLYQAYAVYGANKKLKWQPTANEAMFVTDMSWQQ</sequence>
<protein>
    <submittedName>
        <fullName evidence="7">Peptide ABC transporter</fullName>
    </submittedName>
</protein>
<evidence type="ECO:0000256" key="4">
    <source>
        <dbReference type="ARBA" id="ARBA00022729"/>
    </source>
</evidence>
<feature type="domain" description="Solute-binding protein family 5" evidence="6">
    <location>
        <begin position="68"/>
        <end position="415"/>
    </location>
</feature>
<dbReference type="InterPro" id="IPR039424">
    <property type="entry name" value="SBP_5"/>
</dbReference>
<dbReference type="InterPro" id="IPR000914">
    <property type="entry name" value="SBP_5_dom"/>
</dbReference>
<name>A0A4R5UPE7_9HYPH</name>
<dbReference type="Gene3D" id="3.40.190.10">
    <property type="entry name" value="Periplasmic binding protein-like II"/>
    <property type="match status" value="1"/>
</dbReference>
<proteinExistence type="inferred from homology"/>
<dbReference type="GO" id="GO:1904680">
    <property type="term" value="F:peptide transmembrane transporter activity"/>
    <property type="evidence" value="ECO:0007669"/>
    <property type="project" value="TreeGrafter"/>
</dbReference>
<keyword evidence="4 5" id="KW-0732">Signal</keyword>
<dbReference type="GO" id="GO:0030288">
    <property type="term" value="C:outer membrane-bounded periplasmic space"/>
    <property type="evidence" value="ECO:0007669"/>
    <property type="project" value="UniProtKB-ARBA"/>
</dbReference>
<evidence type="ECO:0000256" key="1">
    <source>
        <dbReference type="ARBA" id="ARBA00004418"/>
    </source>
</evidence>
<evidence type="ECO:0000256" key="3">
    <source>
        <dbReference type="ARBA" id="ARBA00022448"/>
    </source>
</evidence>
<evidence type="ECO:0000259" key="6">
    <source>
        <dbReference type="Pfam" id="PF00496"/>
    </source>
</evidence>
<dbReference type="CDD" id="cd08515">
    <property type="entry name" value="PBP2_NikA_DppA_OppA_like_10"/>
    <property type="match status" value="1"/>
</dbReference>
<keyword evidence="3" id="KW-0813">Transport</keyword>
<reference evidence="7 8" key="1">
    <citation type="submission" date="2019-03" db="EMBL/GenBank/DDBJ databases">
        <title>Rhizobium sp. nov., an bacterium isolated from biocrust in Mu Us Desert.</title>
        <authorList>
            <person name="Lixiong L."/>
        </authorList>
    </citation>
    <scope>NUCLEOTIDE SEQUENCE [LARGE SCALE GENOMIC DNA]</scope>
    <source>
        <strain evidence="7 8">SPY-1</strain>
    </source>
</reference>
<dbReference type="Proteomes" id="UP000295238">
    <property type="component" value="Unassembled WGS sequence"/>
</dbReference>
<comment type="caution">
    <text evidence="7">The sequence shown here is derived from an EMBL/GenBank/DDBJ whole genome shotgun (WGS) entry which is preliminary data.</text>
</comment>
<dbReference type="InterPro" id="IPR030678">
    <property type="entry name" value="Peptide/Ni-bd"/>
</dbReference>
<dbReference type="OrthoDB" id="9803988at2"/>
<dbReference type="PANTHER" id="PTHR30290:SF9">
    <property type="entry name" value="OLIGOPEPTIDE-BINDING PROTEIN APPA"/>
    <property type="match status" value="1"/>
</dbReference>
<dbReference type="GO" id="GO:0015833">
    <property type="term" value="P:peptide transport"/>
    <property type="evidence" value="ECO:0007669"/>
    <property type="project" value="TreeGrafter"/>
</dbReference>
<evidence type="ECO:0000256" key="5">
    <source>
        <dbReference type="SAM" id="SignalP"/>
    </source>
</evidence>
<dbReference type="PANTHER" id="PTHR30290">
    <property type="entry name" value="PERIPLASMIC BINDING COMPONENT OF ABC TRANSPORTER"/>
    <property type="match status" value="1"/>
</dbReference>
<evidence type="ECO:0000313" key="8">
    <source>
        <dbReference type="Proteomes" id="UP000295238"/>
    </source>
</evidence>
<gene>
    <name evidence="7" type="ORF">E2F50_06055</name>
</gene>
<dbReference type="Pfam" id="PF00496">
    <property type="entry name" value="SBP_bac_5"/>
    <property type="match status" value="1"/>
</dbReference>
<accession>A0A4R5UPE7</accession>
<evidence type="ECO:0000256" key="2">
    <source>
        <dbReference type="ARBA" id="ARBA00005695"/>
    </source>
</evidence>
<feature type="signal peptide" evidence="5">
    <location>
        <begin position="1"/>
        <end position="22"/>
    </location>
</feature>
<dbReference type="Gene3D" id="3.90.76.10">
    <property type="entry name" value="Dipeptide-binding Protein, Domain 1"/>
    <property type="match status" value="1"/>
</dbReference>
<dbReference type="AlphaFoldDB" id="A0A4R5UPE7"/>
<comment type="similarity">
    <text evidence="2">Belongs to the bacterial solute-binding protein 5 family.</text>
</comment>
<evidence type="ECO:0000313" key="7">
    <source>
        <dbReference type="EMBL" id="TDK39664.1"/>
    </source>
</evidence>
<dbReference type="GO" id="GO:0043190">
    <property type="term" value="C:ATP-binding cassette (ABC) transporter complex"/>
    <property type="evidence" value="ECO:0007669"/>
    <property type="project" value="InterPro"/>
</dbReference>
<keyword evidence="8" id="KW-1185">Reference proteome</keyword>